<evidence type="ECO:0000256" key="6">
    <source>
        <dbReference type="ARBA" id="ARBA00022679"/>
    </source>
</evidence>
<keyword evidence="4 13" id="KW-0337">GPI-anchor biosynthesis</keyword>
<comment type="subcellular location">
    <subcellularLocation>
        <location evidence="1 13">Endoplasmic reticulum membrane</location>
        <topology evidence="1 13">Multi-pass membrane protein</topology>
    </subcellularLocation>
</comment>
<dbReference type="AlphaFoldDB" id="A0A6I9ZAQ5"/>
<evidence type="ECO:0000256" key="4">
    <source>
        <dbReference type="ARBA" id="ARBA00022502"/>
    </source>
</evidence>
<protein>
    <recommendedName>
        <fullName evidence="12 13">GPI alpha-1,4-mannosyltransferase I, catalytic subunit</fullName>
        <ecNumber evidence="13">2.4.1.-</ecNumber>
    </recommendedName>
    <alternativeName>
        <fullName evidence="13">GPI mannosyltransferase I</fullName>
    </alternativeName>
</protein>
<dbReference type="CTD" id="93183"/>
<dbReference type="EC" id="2.4.1.-" evidence="13"/>
<keyword evidence="10 13" id="KW-0472">Membrane</keyword>
<keyword evidence="6 13" id="KW-0808">Transferase</keyword>
<evidence type="ECO:0000256" key="7">
    <source>
        <dbReference type="ARBA" id="ARBA00022692"/>
    </source>
</evidence>
<dbReference type="GO" id="GO:0051751">
    <property type="term" value="F:alpha-1,4-mannosyltransferase activity"/>
    <property type="evidence" value="ECO:0007669"/>
    <property type="project" value="InterPro"/>
</dbReference>
<dbReference type="GeneID" id="102037692"/>
<dbReference type="PANTHER" id="PTHR12886:SF0">
    <property type="entry name" value="GPI MANNOSYLTRANSFERASE 1"/>
    <property type="match status" value="1"/>
</dbReference>
<comment type="function">
    <text evidence="11 13">Catalytic subunit of the glycosylphosphatidylinositol-mannosyltransferase I complex which catalyzes the transfer of the first mannose, via an alpha-1,4 bond from a dolichol-phosphate-mannose (Dol-P-Man) to the glucosaminyl acyl phosphatidylinositol (GlcN-(acyl)PI) intermediate to generate alpha-D-Man-(1-&gt;4)-alpha-D-GlcN-(1-&gt;6)-(1-radyl,2-acyl-sn-glycero-3-phospho)-2-acyl-inositol and participates in the sixth step of the glycosylphosphatidylinositol-anchor biosynthesis.</text>
</comment>
<dbReference type="OrthoDB" id="1741594at2759"/>
<dbReference type="KEGG" id="gfr:102037692"/>
<keyword evidence="15" id="KW-1185">Reference proteome</keyword>
<dbReference type="GO" id="GO:0006506">
    <property type="term" value="P:GPI anchor biosynthetic process"/>
    <property type="evidence" value="ECO:0007669"/>
    <property type="project" value="UniProtKB-UniPathway"/>
</dbReference>
<dbReference type="Proteomes" id="UP000504602">
    <property type="component" value="Unplaced"/>
</dbReference>
<comment type="pathway">
    <text evidence="2 13">Glycolipid biosynthesis; glycosylphosphatidylinositol-anchor biosynthesis.</text>
</comment>
<feature type="transmembrane region" description="Helical" evidence="13">
    <location>
        <begin position="262"/>
        <end position="284"/>
    </location>
</feature>
<dbReference type="Pfam" id="PF05007">
    <property type="entry name" value="Mannosyl_trans"/>
    <property type="match status" value="1"/>
</dbReference>
<dbReference type="PANTHER" id="PTHR12886">
    <property type="entry name" value="PIG-M MANNOSYLTRANSFERASE"/>
    <property type="match status" value="1"/>
</dbReference>
<evidence type="ECO:0000256" key="8">
    <source>
        <dbReference type="ARBA" id="ARBA00022824"/>
    </source>
</evidence>
<dbReference type="GO" id="GO:1990529">
    <property type="term" value="C:glycosylphosphatidylinositol-mannosyltransferase I complex"/>
    <property type="evidence" value="ECO:0007669"/>
    <property type="project" value="TreeGrafter"/>
</dbReference>
<dbReference type="GO" id="GO:0005789">
    <property type="term" value="C:endoplasmic reticulum membrane"/>
    <property type="evidence" value="ECO:0007669"/>
    <property type="project" value="UniProtKB-SubCell"/>
</dbReference>
<comment type="caution">
    <text evidence="13">Lacks conserved residue(s) required for the propagation of feature annotation.</text>
</comment>
<keyword evidence="5 13" id="KW-0328">Glycosyltransferase</keyword>
<comment type="similarity">
    <text evidence="3 13">Belongs to the PIGM family.</text>
</comment>
<dbReference type="FunCoup" id="A0A6I9ZAQ5">
    <property type="interactions" value="391"/>
</dbReference>
<evidence type="ECO:0000256" key="3">
    <source>
        <dbReference type="ARBA" id="ARBA00011071"/>
    </source>
</evidence>
<proteinExistence type="inferred from homology"/>
<dbReference type="GO" id="GO:0004376">
    <property type="term" value="F:GPI mannosyltransferase activity"/>
    <property type="evidence" value="ECO:0007669"/>
    <property type="project" value="InterPro"/>
</dbReference>
<evidence type="ECO:0000256" key="2">
    <source>
        <dbReference type="ARBA" id="ARBA00004687"/>
    </source>
</evidence>
<sequence>MNCHWEQLPDIPLTTTPHRRLLTKRLFLSCTGLTKGSSAPSRPVLGGLTRPVTWIQQCPPLAARVVATFTTFKRTKSKPDALNLPVIHEPIYARTYGGAGDQMTRENEELSQNTVPVAFTYFHRTLPPNTGSLPAPSPPRPPPGHTGAALSKSSDHAVARALHAGEAHLSAPESAHTSRQNTTTCRSTLYWVEAGSVGKAAVCYGLAVHMKIYPLSYALPIALRLSAAPGRGALRARGDRAAKLTVMARLWHLLVKMVNRDVLLFGTVAGSVLAALTVAFYHLYGWEFLEHAYLYHLTRRDIRHNFSPYFYMLYLTAESKWSFALGLAAFLPQLLLLLVVSIAFYRDLAFSCFLHTSIFVTFNKVCTSQYFVWYLCLLPLVMPSIKMSWHRAVLLLFLWFIGQGLWLTPAFFLEFKGYNTYLFIWMAGLLFLLINSLIIVQIIAHYQKETQVAKKLKQR</sequence>
<feature type="compositionally biased region" description="Pro residues" evidence="14">
    <location>
        <begin position="135"/>
        <end position="144"/>
    </location>
</feature>
<feature type="transmembrane region" description="Helical" evidence="13">
    <location>
        <begin position="392"/>
        <end position="412"/>
    </location>
</feature>
<keyword evidence="8 13" id="KW-0256">Endoplasmic reticulum</keyword>
<organism evidence="15 16">
    <name type="scientific">Geospiza fortis</name>
    <name type="common">Medium ground-finch</name>
    <dbReference type="NCBI Taxonomy" id="48883"/>
    <lineage>
        <taxon>Eukaryota</taxon>
        <taxon>Metazoa</taxon>
        <taxon>Chordata</taxon>
        <taxon>Craniata</taxon>
        <taxon>Vertebrata</taxon>
        <taxon>Euteleostomi</taxon>
        <taxon>Archelosauria</taxon>
        <taxon>Archosauria</taxon>
        <taxon>Dinosauria</taxon>
        <taxon>Saurischia</taxon>
        <taxon>Theropoda</taxon>
        <taxon>Coelurosauria</taxon>
        <taxon>Aves</taxon>
        <taxon>Neognathae</taxon>
        <taxon>Neoaves</taxon>
        <taxon>Telluraves</taxon>
        <taxon>Australaves</taxon>
        <taxon>Passeriformes</taxon>
        <taxon>Thraupidae</taxon>
        <taxon>Geospiza</taxon>
    </lineage>
</organism>
<gene>
    <name evidence="16" type="primary">PIGM</name>
</gene>
<dbReference type="UniPathway" id="UPA00196"/>
<feature type="transmembrane region" description="Helical" evidence="13">
    <location>
        <begin position="321"/>
        <end position="345"/>
    </location>
</feature>
<evidence type="ECO:0000313" key="16">
    <source>
        <dbReference type="RefSeq" id="XP_014166528.1"/>
    </source>
</evidence>
<evidence type="ECO:0000256" key="9">
    <source>
        <dbReference type="ARBA" id="ARBA00022989"/>
    </source>
</evidence>
<evidence type="ECO:0000256" key="13">
    <source>
        <dbReference type="RuleBase" id="RU365064"/>
    </source>
</evidence>
<dbReference type="InterPro" id="IPR007704">
    <property type="entry name" value="PIG-M"/>
</dbReference>
<evidence type="ECO:0000256" key="12">
    <source>
        <dbReference type="ARBA" id="ARBA00093608"/>
    </source>
</evidence>
<reference evidence="16" key="1">
    <citation type="submission" date="2025-08" db="UniProtKB">
        <authorList>
            <consortium name="RefSeq"/>
        </authorList>
    </citation>
    <scope>IDENTIFICATION</scope>
</reference>
<dbReference type="InParanoid" id="A0A6I9ZAQ5"/>
<evidence type="ECO:0000256" key="5">
    <source>
        <dbReference type="ARBA" id="ARBA00022676"/>
    </source>
</evidence>
<name>A0A6I9ZAQ5_GEOFO</name>
<keyword evidence="9 13" id="KW-1133">Transmembrane helix</keyword>
<accession>A0A6I9ZAQ5</accession>
<evidence type="ECO:0000256" key="1">
    <source>
        <dbReference type="ARBA" id="ARBA00004477"/>
    </source>
</evidence>
<evidence type="ECO:0000256" key="11">
    <source>
        <dbReference type="ARBA" id="ARBA00093408"/>
    </source>
</evidence>
<evidence type="ECO:0000313" key="15">
    <source>
        <dbReference type="Proteomes" id="UP000504602"/>
    </source>
</evidence>
<evidence type="ECO:0000256" key="14">
    <source>
        <dbReference type="SAM" id="MobiDB-lite"/>
    </source>
</evidence>
<keyword evidence="7 13" id="KW-0812">Transmembrane</keyword>
<feature type="region of interest" description="Disordered" evidence="14">
    <location>
        <begin position="128"/>
        <end position="155"/>
    </location>
</feature>
<feature type="transmembrane region" description="Helical" evidence="13">
    <location>
        <begin position="424"/>
        <end position="446"/>
    </location>
</feature>
<dbReference type="RefSeq" id="XP_014166528.1">
    <property type="nucleotide sequence ID" value="XM_014311053.2"/>
</dbReference>
<evidence type="ECO:0000256" key="10">
    <source>
        <dbReference type="ARBA" id="ARBA00023136"/>
    </source>
</evidence>